<keyword evidence="2" id="KW-1185">Reference proteome</keyword>
<dbReference type="EMBL" id="JAJA02000001">
    <property type="protein sequence ID" value="KWS02628.1"/>
    <property type="molecule type" value="Genomic_DNA"/>
</dbReference>
<gene>
    <name evidence="1" type="ORF">AZ78_0172</name>
</gene>
<dbReference type="InterPro" id="IPR035944">
    <property type="entry name" value="YfbM-like_sf"/>
</dbReference>
<evidence type="ECO:0008006" key="3">
    <source>
        <dbReference type="Google" id="ProtNLM"/>
    </source>
</evidence>
<organism evidence="1 2">
    <name type="scientific">Lysobacter capsici AZ78</name>
    <dbReference type="NCBI Taxonomy" id="1444315"/>
    <lineage>
        <taxon>Bacteria</taxon>
        <taxon>Pseudomonadati</taxon>
        <taxon>Pseudomonadota</taxon>
        <taxon>Gammaproteobacteria</taxon>
        <taxon>Lysobacterales</taxon>
        <taxon>Lysobacteraceae</taxon>
        <taxon>Lysobacter</taxon>
    </lineage>
</organism>
<evidence type="ECO:0000313" key="2">
    <source>
        <dbReference type="Proteomes" id="UP000023435"/>
    </source>
</evidence>
<accession>A0A125U0D4</accession>
<evidence type="ECO:0000313" key="1">
    <source>
        <dbReference type="EMBL" id="KWS02628.1"/>
    </source>
</evidence>
<name>A0A125U0D4_9GAMM</name>
<proteinExistence type="predicted"/>
<reference evidence="1 2" key="1">
    <citation type="journal article" date="2014" name="Genome Announc.">
        <title>Draft Genome Sequence of Lysobacter capsici AZ78, a Bacterium Antagonistic to Plant-Pathogenic Oomycetes.</title>
        <authorList>
            <person name="Puopolo G."/>
            <person name="Sonego P."/>
            <person name="Engelen K."/>
            <person name="Pertot I."/>
        </authorList>
    </citation>
    <scope>NUCLEOTIDE SEQUENCE [LARGE SCALE GENOMIC DNA]</scope>
    <source>
        <strain evidence="1 2">AZ78</strain>
    </source>
</reference>
<sequence>MDIAGNDAFADFDWSPRVLYWSLYAMNEADLAAVVEQAFGGAELLNADYPDGTPPHRVYSEIAMHQRDTVKKIATELSRLPIASMTKTRAWVRAAHPDRELPDDFPAYIRRHASALVKFYAAASESDQVVITWWD</sequence>
<protein>
    <recommendedName>
        <fullName evidence="3">DUF1877 family protein</fullName>
    </recommendedName>
</protein>
<dbReference type="Gene3D" id="3.40.1760.10">
    <property type="entry name" value="YfbM-like super family"/>
    <property type="match status" value="1"/>
</dbReference>
<dbReference type="Proteomes" id="UP000023435">
    <property type="component" value="Unassembled WGS sequence"/>
</dbReference>
<dbReference type="AlphaFoldDB" id="A0A125U0D4"/>
<comment type="caution">
    <text evidence="1">The sequence shown here is derived from an EMBL/GenBank/DDBJ whole genome shotgun (WGS) entry which is preliminary data.</text>
</comment>